<accession>A0A9W7CKY2</accession>
<protein>
    <submittedName>
        <fullName evidence="2">Unnamed protein product</fullName>
    </submittedName>
</protein>
<dbReference type="AlphaFoldDB" id="A0A9W7CKY2"/>
<keyword evidence="3" id="KW-1185">Reference proteome</keyword>
<proteinExistence type="predicted"/>
<evidence type="ECO:0000313" key="2">
    <source>
        <dbReference type="EMBL" id="GMF35175.1"/>
    </source>
</evidence>
<dbReference type="Proteomes" id="UP001165121">
    <property type="component" value="Unassembled WGS sequence"/>
</dbReference>
<sequence length="85" mass="9451">MSEPSLAPRNGSCNIQQLDESASKAYSTVEDYRVIVTWIENKNNFDAIHGSSDKPPVGGKPKITKDEGFKITSLNERKTQSFFVT</sequence>
<evidence type="ECO:0000313" key="3">
    <source>
        <dbReference type="Proteomes" id="UP001165121"/>
    </source>
</evidence>
<comment type="caution">
    <text evidence="2">The sequence shown here is derived from an EMBL/GenBank/DDBJ whole genome shotgun (WGS) entry which is preliminary data.</text>
</comment>
<organism evidence="2 3">
    <name type="scientific">Phytophthora fragariaefolia</name>
    <dbReference type="NCBI Taxonomy" id="1490495"/>
    <lineage>
        <taxon>Eukaryota</taxon>
        <taxon>Sar</taxon>
        <taxon>Stramenopiles</taxon>
        <taxon>Oomycota</taxon>
        <taxon>Peronosporomycetes</taxon>
        <taxon>Peronosporales</taxon>
        <taxon>Peronosporaceae</taxon>
        <taxon>Phytophthora</taxon>
    </lineage>
</organism>
<feature type="region of interest" description="Disordered" evidence="1">
    <location>
        <begin position="50"/>
        <end position="69"/>
    </location>
</feature>
<reference evidence="2" key="1">
    <citation type="submission" date="2023-04" db="EMBL/GenBank/DDBJ databases">
        <title>Phytophthora fragariaefolia NBRC 109709.</title>
        <authorList>
            <person name="Ichikawa N."/>
            <person name="Sato H."/>
            <person name="Tonouchi N."/>
        </authorList>
    </citation>
    <scope>NUCLEOTIDE SEQUENCE</scope>
    <source>
        <strain evidence="2">NBRC 109709</strain>
    </source>
</reference>
<name>A0A9W7CKY2_9STRA</name>
<dbReference type="EMBL" id="BSXT01000853">
    <property type="protein sequence ID" value="GMF35175.1"/>
    <property type="molecule type" value="Genomic_DNA"/>
</dbReference>
<dbReference type="OrthoDB" id="91003at2759"/>
<evidence type="ECO:0000256" key="1">
    <source>
        <dbReference type="SAM" id="MobiDB-lite"/>
    </source>
</evidence>
<gene>
    <name evidence="2" type="ORF">Pfra01_000924600</name>
</gene>